<feature type="region of interest" description="Disordered" evidence="9">
    <location>
        <begin position="230"/>
        <end position="255"/>
    </location>
</feature>
<feature type="compositionally biased region" description="Basic and acidic residues" evidence="9">
    <location>
        <begin position="1381"/>
        <end position="1394"/>
    </location>
</feature>
<dbReference type="GO" id="GO:0016887">
    <property type="term" value="F:ATP hydrolysis activity"/>
    <property type="evidence" value="ECO:0007669"/>
    <property type="project" value="InterPro"/>
</dbReference>
<dbReference type="Pfam" id="PF00122">
    <property type="entry name" value="E1-E2_ATPase"/>
    <property type="match status" value="1"/>
</dbReference>
<dbReference type="GO" id="GO:0005886">
    <property type="term" value="C:plasma membrane"/>
    <property type="evidence" value="ECO:0007669"/>
    <property type="project" value="UniProtKB-SubCell"/>
</dbReference>
<accession>A0A6I3L7B4</accession>
<dbReference type="SUPFAM" id="SSF81660">
    <property type="entry name" value="Metal cation-transporting ATPase, ATP-binding domain N"/>
    <property type="match status" value="1"/>
</dbReference>
<keyword evidence="4" id="KW-0067">ATP-binding</keyword>
<dbReference type="InterPro" id="IPR059000">
    <property type="entry name" value="ATPase_P-type_domA"/>
</dbReference>
<dbReference type="Gene3D" id="2.70.150.10">
    <property type="entry name" value="Calcium-transporting ATPase, cytoplasmic transduction domain A"/>
    <property type="match status" value="1"/>
</dbReference>
<protein>
    <submittedName>
        <fullName evidence="11">HAD-IC family P-type ATPase</fullName>
    </submittedName>
</protein>
<evidence type="ECO:0000256" key="7">
    <source>
        <dbReference type="ARBA" id="ARBA00023136"/>
    </source>
</evidence>
<proteinExistence type="predicted"/>
<gene>
    <name evidence="11" type="ORF">GLP40_29455</name>
</gene>
<evidence type="ECO:0000256" key="4">
    <source>
        <dbReference type="ARBA" id="ARBA00022840"/>
    </source>
</evidence>
<evidence type="ECO:0000313" key="12">
    <source>
        <dbReference type="Proteomes" id="UP000432464"/>
    </source>
</evidence>
<keyword evidence="6" id="KW-1133">Transmembrane helix</keyword>
<dbReference type="PANTHER" id="PTHR42861">
    <property type="entry name" value="CALCIUM-TRANSPORTING ATPASE"/>
    <property type="match status" value="1"/>
</dbReference>
<feature type="region of interest" description="Disordered" evidence="9">
    <location>
        <begin position="1360"/>
        <end position="1411"/>
    </location>
</feature>
<dbReference type="Pfam" id="PF13246">
    <property type="entry name" value="Cation_ATPase"/>
    <property type="match status" value="1"/>
</dbReference>
<comment type="catalytic activity">
    <reaction evidence="8">
        <text>ATP + H2O = ADP + phosphate + H(+)</text>
        <dbReference type="Rhea" id="RHEA:13065"/>
        <dbReference type="ChEBI" id="CHEBI:15377"/>
        <dbReference type="ChEBI" id="CHEBI:15378"/>
        <dbReference type="ChEBI" id="CHEBI:30616"/>
        <dbReference type="ChEBI" id="CHEBI:43474"/>
        <dbReference type="ChEBI" id="CHEBI:456216"/>
    </reaction>
</comment>
<dbReference type="SFLD" id="SFLDG00002">
    <property type="entry name" value="C1.7:_P-type_atpase_like"/>
    <property type="match status" value="1"/>
</dbReference>
<dbReference type="InterPro" id="IPR023299">
    <property type="entry name" value="ATPase_P-typ_cyto_dom_N"/>
</dbReference>
<evidence type="ECO:0000256" key="1">
    <source>
        <dbReference type="ARBA" id="ARBA00004651"/>
    </source>
</evidence>
<sequence>MPGIRWAAHFVTGLAVDTVRAVGNEIAGRQTWSRGEHAHIEAKGVHRTDAPPEYAAALRHTVGALDGVRWAAVNGVLGDVIVEFDPRRVSVARLRAAVAAVEREFGMDRQPRDRPMHPGGFEPVFDELLSLGGDLLGATVGLVGRIVPPLALPPETIAAVHAVDLVPGLRQGLEARFGAVRVDVALALAGSVVSAAAHTPLFALADAGLRAAQLPAALARRHTWDERAPELAAHARQAAAAPAPPPGTRPVPLPPGPVERYARQVGIVALGGAAALLPMAGTAKAARAVSYGAPRAARMGAAAFAAELGRMLAARGILVRDPEAVDRLDRIDTVVIDAEVLVTADGMLHPLAEAIISAAHAAGRVVVITPRASEMADRLGADDRIGGGPHLAASVRRLQRAGHVVALIASHNASGLAAADCAIGVLAPGRTPPWAADILCGPELSDVWLLLQAIVPAKRNSEFAVRLALLGSSSGALLGLVGPARGGYRRGSLPVGLSALIAVAGGIWSVDAVTRRRPPPIADVTPWHAMPVEEALAALRSGLPGLSDEQAAGRHTSDVDSAEPSETLWRATVSEFDTPLTAPLAAGAGVSAASGSVLDAGLVTLVMAGNAVLGAVQRIAAGRAVRRLADIGALQANLRRRNEVHITPASELVAGDIVLLHAGDAVPADCRLVDADHLEIDESSLTGESLPVPKDPAPVDSDLVAERTSMLYAGTTVVAGSGTALVTAVGRATEAGRSGALADSGESAAGVETRLNALTKLSMRVAAGAGGAVLGIGLLRGRVAEAVGSAVALAVAAVPEGLPFVATVAQLAAARRLSHRNVLVRTPRTLEALGRVDTVCFDKTGTLTEAHIELRRVSDGFEDEPLDALTPARHAVLAAALRATPVDPLGRTPPHPTDRAVERGAHAARVDRADGEPDWVMVRELPFEPGRGFHAVLGSTDDRHLISVKGAPEIVLPRCTAFRRDGGGAPLTDAVASELQLAAESLAEQGFRVLAVAERAASQRSELDSERIERLEFLGLLCLADPIRPTAAAAVRDLRAAGVDAVMLTGDHPQTAVAIATELGLRTSGRVITGTEVEASTEAELAALVAETAVFARVSPVHKAAIVRALRHAGHTVAVTGDGANDAPAIRLADVGIALGPKSTPAAKQAADIVVTDERIETIVDAVIESRAMWRSVRDSVSMLVGGNLGEIAFTLGSSILSARPALNARQLLAVNLLTDLLPALVVAARPPRDVTPAMLLSEGPDSAVGAALRRDVTTRALSTTLAASAAWLAALVVYRSRQAGTVGFAALVGTQLAQTARSAHGDPLVMAAGLGSAAALFALVQFPPTSYFFGCRPLGPLGWGIVAISSVAGAVATGTWQDRRNPESLPSQAPTTSHAETADTPERGPDRSPRPNGVVPHNDMVPQPGS</sequence>
<dbReference type="SUPFAM" id="SSF81653">
    <property type="entry name" value="Calcium ATPase, transduction domain A"/>
    <property type="match status" value="1"/>
</dbReference>
<comment type="subcellular location">
    <subcellularLocation>
        <location evidence="1">Cell membrane</location>
        <topology evidence="1">Multi-pass membrane protein</topology>
    </subcellularLocation>
</comment>
<dbReference type="EMBL" id="WMBB01000017">
    <property type="protein sequence ID" value="MTE16860.1"/>
    <property type="molecule type" value="Genomic_DNA"/>
</dbReference>
<dbReference type="InterPro" id="IPR023214">
    <property type="entry name" value="HAD_sf"/>
</dbReference>
<keyword evidence="2" id="KW-0812">Transmembrane</keyword>
<evidence type="ECO:0000259" key="10">
    <source>
        <dbReference type="SMART" id="SM00831"/>
    </source>
</evidence>
<feature type="compositionally biased region" description="Pro residues" evidence="9">
    <location>
        <begin position="242"/>
        <end position="255"/>
    </location>
</feature>
<organism evidence="11 12">
    <name type="scientific">Nocardia aurantiaca</name>
    <dbReference type="NCBI Taxonomy" id="2675850"/>
    <lineage>
        <taxon>Bacteria</taxon>
        <taxon>Bacillati</taxon>
        <taxon>Actinomycetota</taxon>
        <taxon>Actinomycetes</taxon>
        <taxon>Mycobacteriales</taxon>
        <taxon>Nocardiaceae</taxon>
        <taxon>Nocardia</taxon>
    </lineage>
</organism>
<evidence type="ECO:0000256" key="2">
    <source>
        <dbReference type="ARBA" id="ARBA00022692"/>
    </source>
</evidence>
<evidence type="ECO:0000256" key="5">
    <source>
        <dbReference type="ARBA" id="ARBA00022967"/>
    </source>
</evidence>
<dbReference type="SFLD" id="SFLDS00003">
    <property type="entry name" value="Haloacid_Dehalogenase"/>
    <property type="match status" value="1"/>
</dbReference>
<dbReference type="Pfam" id="PF00689">
    <property type="entry name" value="Cation_ATPase_C"/>
    <property type="match status" value="1"/>
</dbReference>
<dbReference type="InterPro" id="IPR044492">
    <property type="entry name" value="P_typ_ATPase_HD_dom"/>
</dbReference>
<dbReference type="SUPFAM" id="SSF81665">
    <property type="entry name" value="Calcium ATPase, transmembrane domain M"/>
    <property type="match status" value="1"/>
</dbReference>
<dbReference type="PROSITE" id="PS00154">
    <property type="entry name" value="ATPASE_E1_E2"/>
    <property type="match status" value="1"/>
</dbReference>
<reference evidence="11 12" key="1">
    <citation type="submission" date="2019-11" db="EMBL/GenBank/DDBJ databases">
        <title>Nocardia sp. nov. CT2-14 isolated from soil.</title>
        <authorList>
            <person name="Kanchanasin P."/>
            <person name="Tanasupawat S."/>
            <person name="Yuki M."/>
            <person name="Kudo T."/>
        </authorList>
    </citation>
    <scope>NUCLEOTIDE SEQUENCE [LARGE SCALE GENOMIC DNA]</scope>
    <source>
        <strain evidence="11 12">CT2-14</strain>
    </source>
</reference>
<keyword evidence="3" id="KW-0547">Nucleotide-binding</keyword>
<dbReference type="InterPro" id="IPR018303">
    <property type="entry name" value="ATPase_P-typ_P_site"/>
</dbReference>
<dbReference type="Proteomes" id="UP000432464">
    <property type="component" value="Unassembled WGS sequence"/>
</dbReference>
<keyword evidence="5" id="KW-1278">Translocase</keyword>
<keyword evidence="12" id="KW-1185">Reference proteome</keyword>
<dbReference type="GO" id="GO:0005524">
    <property type="term" value="F:ATP binding"/>
    <property type="evidence" value="ECO:0007669"/>
    <property type="project" value="UniProtKB-KW"/>
</dbReference>
<feature type="domain" description="Cation-transporting P-type ATPase N-terminal" evidence="10">
    <location>
        <begin position="526"/>
        <end position="596"/>
    </location>
</feature>
<feature type="compositionally biased region" description="Polar residues" evidence="9">
    <location>
        <begin position="1369"/>
        <end position="1380"/>
    </location>
</feature>
<dbReference type="SUPFAM" id="SSF56784">
    <property type="entry name" value="HAD-like"/>
    <property type="match status" value="1"/>
</dbReference>
<dbReference type="InterPro" id="IPR006068">
    <property type="entry name" value="ATPase_P-typ_cation-transptr_C"/>
</dbReference>
<dbReference type="NCBIfam" id="TIGR01494">
    <property type="entry name" value="ATPase_P-type"/>
    <property type="match status" value="2"/>
</dbReference>
<dbReference type="InterPro" id="IPR036412">
    <property type="entry name" value="HAD-like_sf"/>
</dbReference>
<dbReference type="InterPro" id="IPR004014">
    <property type="entry name" value="ATPase_P-typ_cation-transptr_N"/>
</dbReference>
<dbReference type="InterPro" id="IPR008250">
    <property type="entry name" value="ATPase_P-typ_transduc_dom_A_sf"/>
</dbReference>
<dbReference type="Gene3D" id="3.40.50.1000">
    <property type="entry name" value="HAD superfamily/HAD-like"/>
    <property type="match status" value="2"/>
</dbReference>
<evidence type="ECO:0000313" key="11">
    <source>
        <dbReference type="EMBL" id="MTE16860.1"/>
    </source>
</evidence>
<dbReference type="InterPro" id="IPR001757">
    <property type="entry name" value="P_typ_ATPase"/>
</dbReference>
<dbReference type="Gene3D" id="3.30.70.100">
    <property type="match status" value="1"/>
</dbReference>
<dbReference type="Gene3D" id="3.40.1110.10">
    <property type="entry name" value="Calcium-transporting ATPase, cytoplasmic domain N"/>
    <property type="match status" value="1"/>
</dbReference>
<dbReference type="Gene3D" id="1.20.1110.10">
    <property type="entry name" value="Calcium-transporting ATPase, transmembrane domain"/>
    <property type="match status" value="2"/>
</dbReference>
<evidence type="ECO:0000256" key="8">
    <source>
        <dbReference type="ARBA" id="ARBA00049360"/>
    </source>
</evidence>
<evidence type="ECO:0000256" key="3">
    <source>
        <dbReference type="ARBA" id="ARBA00022741"/>
    </source>
</evidence>
<dbReference type="SMART" id="SM00831">
    <property type="entry name" value="Cation_ATPase_N"/>
    <property type="match status" value="1"/>
</dbReference>
<dbReference type="PRINTS" id="PR00119">
    <property type="entry name" value="CATATPASE"/>
</dbReference>
<comment type="caution">
    <text evidence="11">The sequence shown here is derived from an EMBL/GenBank/DDBJ whole genome shotgun (WGS) entry which is preliminary data.</text>
</comment>
<feature type="compositionally biased region" description="Low complexity" evidence="9">
    <location>
        <begin position="230"/>
        <end position="241"/>
    </location>
</feature>
<dbReference type="SFLD" id="SFLDF00027">
    <property type="entry name" value="p-type_atpase"/>
    <property type="match status" value="1"/>
</dbReference>
<evidence type="ECO:0000256" key="9">
    <source>
        <dbReference type="SAM" id="MobiDB-lite"/>
    </source>
</evidence>
<name>A0A6I3L7B4_9NOCA</name>
<dbReference type="RefSeq" id="WP_154791286.1">
    <property type="nucleotide sequence ID" value="NZ_WMBB01000017.1"/>
</dbReference>
<dbReference type="InterPro" id="IPR023298">
    <property type="entry name" value="ATPase_P-typ_TM_dom_sf"/>
</dbReference>
<keyword evidence="7" id="KW-0472">Membrane</keyword>
<evidence type="ECO:0000256" key="6">
    <source>
        <dbReference type="ARBA" id="ARBA00022989"/>
    </source>
</evidence>
<dbReference type="PRINTS" id="PR00120">
    <property type="entry name" value="HATPASE"/>
</dbReference>